<evidence type="ECO:0000256" key="1">
    <source>
        <dbReference type="SAM" id="Coils"/>
    </source>
</evidence>
<keyword evidence="1" id="KW-0175">Coiled coil</keyword>
<dbReference type="AlphaFoldDB" id="A0A8S1L1C4"/>
<dbReference type="EMBL" id="CAJJDN010000014">
    <property type="protein sequence ID" value="CAD8059955.1"/>
    <property type="molecule type" value="Genomic_DNA"/>
</dbReference>
<evidence type="ECO:0008006" key="4">
    <source>
        <dbReference type="Google" id="ProtNLM"/>
    </source>
</evidence>
<comment type="caution">
    <text evidence="2">The sequence shown here is derived from an EMBL/GenBank/DDBJ whole genome shotgun (WGS) entry which is preliminary data.</text>
</comment>
<dbReference type="OrthoDB" id="312439at2759"/>
<name>A0A8S1L1C4_9CILI</name>
<gene>
    <name evidence="2" type="ORF">PSON_ATCC_30995.1.T0140001</name>
</gene>
<protein>
    <recommendedName>
        <fullName evidence="4">TLDc domain-containing protein</fullName>
    </recommendedName>
</protein>
<organism evidence="2 3">
    <name type="scientific">Paramecium sonneborni</name>
    <dbReference type="NCBI Taxonomy" id="65129"/>
    <lineage>
        <taxon>Eukaryota</taxon>
        <taxon>Sar</taxon>
        <taxon>Alveolata</taxon>
        <taxon>Ciliophora</taxon>
        <taxon>Intramacronucleata</taxon>
        <taxon>Oligohymenophorea</taxon>
        <taxon>Peniculida</taxon>
        <taxon>Parameciidae</taxon>
        <taxon>Paramecium</taxon>
    </lineage>
</organism>
<evidence type="ECO:0000313" key="3">
    <source>
        <dbReference type="Proteomes" id="UP000692954"/>
    </source>
</evidence>
<evidence type="ECO:0000313" key="2">
    <source>
        <dbReference type="EMBL" id="CAD8059955.1"/>
    </source>
</evidence>
<accession>A0A8S1L1C4</accession>
<keyword evidence="3" id="KW-1185">Reference proteome</keyword>
<proteinExistence type="predicted"/>
<feature type="coiled-coil region" evidence="1">
    <location>
        <begin position="77"/>
        <end position="122"/>
    </location>
</feature>
<reference evidence="2" key="1">
    <citation type="submission" date="2021-01" db="EMBL/GenBank/DDBJ databases">
        <authorList>
            <consortium name="Genoscope - CEA"/>
            <person name="William W."/>
        </authorList>
    </citation>
    <scope>NUCLEOTIDE SEQUENCE</scope>
</reference>
<dbReference type="Proteomes" id="UP000692954">
    <property type="component" value="Unassembled WGS sequence"/>
</dbReference>
<sequence length="442" mass="52679">MNKTITCKNHPKFVIQWVRILRDKIDFGCIKCLNEMKDQSNIIYIPEIIENPNVVIPHLPIDDKYKKFYSDLDKFKEEELEQNYTELENSLKFLMELLQKFIENGRSNLEEFKKKCKESKQMLLQEFKIEEIRQLILELESQTNENYDIQDQIIKNLIDVRGLINTDLMKEQSSNIKKIFNDISLSIHKFNLYSNSQIHYICTQIKNESEDLKYYFNKQFQSIIMQNLCQQNTQFDKKTINKSMQFPYYRSIILPQYYLDDILNKANLAFEQNFQNFQNYFGQPVNPYQTFKPNTQEIVQRQCSLIQNSQLFGRPRLIIFKSNNDGNPIFGYIKSTFSEFIFSYTHNEIYPRKLVQNAQKQNVISSLDFINQQYYQSSVKIQEQIFLELGFADLEISANLIDGQSQLGEEFIWDSYNNEIQKNEYLFGGAKPNIQICEVFYF</sequence>